<evidence type="ECO:0000313" key="2">
    <source>
        <dbReference type="Proteomes" id="UP001596378"/>
    </source>
</evidence>
<dbReference type="RefSeq" id="WP_378047776.1">
    <property type="nucleotide sequence ID" value="NZ_JBHMDN010000015.1"/>
</dbReference>
<name>A0ABW2FH61_9BACL</name>
<dbReference type="CDD" id="cd04434">
    <property type="entry name" value="LanC_like"/>
    <property type="match status" value="1"/>
</dbReference>
<gene>
    <name evidence="1" type="ORF">ACFQMJ_22310</name>
</gene>
<dbReference type="EMBL" id="JBHTAI010000015">
    <property type="protein sequence ID" value="MFC7151279.1"/>
    <property type="molecule type" value="Genomic_DNA"/>
</dbReference>
<dbReference type="SUPFAM" id="SSF158745">
    <property type="entry name" value="LanC-like"/>
    <property type="match status" value="1"/>
</dbReference>
<accession>A0ABW2FH61</accession>
<dbReference type="Proteomes" id="UP001596378">
    <property type="component" value="Unassembled WGS sequence"/>
</dbReference>
<keyword evidence="2" id="KW-1185">Reference proteome</keyword>
<sequence length="462" mass="50121">MSDHTHAIGKSFATAERTEASDLLAAVEQAHRYIERFRVSGSDGCCWIDTSVDTDPDLGFENGAAGLAYFYLMRYKSTRHDADLRIAQQGFRYVGRHWRSQLRIANLTAKGYELNVNSGVGSIAVALLAYYEETQDADSRIALREIAEHLALSAERKDGDVSWTGLPYFAVGDSGIALLLLRIAVALNEAQWRSLAVAAAKTIVKNQTPSVRGGKAWAIKPPDYPHSFPNFVIGTSGIGYAMAVFHAYTGDEIFLASARAAADYLNAISVPLKEGALVPLTDDPADSTFYLGACHGAGGTSKVFYQLYRMTGDAGYKRAIEDMSKGLLSLGAPETQSSGYWNNTCICCGTAAILQFQLALFAAFGDRHYLDAAIRCAKVLLGEAEDIGNGAIAWPLAETRLEPDKITLNKGYMHGSAGIAAALLQLYQTLDGTFRWRRLLDDPYPQRNGEQPFGGAYDAAAH</sequence>
<dbReference type="SMART" id="SM01260">
    <property type="entry name" value="LANC_like"/>
    <property type="match status" value="1"/>
</dbReference>
<dbReference type="InterPro" id="IPR012341">
    <property type="entry name" value="6hp_glycosidase-like_sf"/>
</dbReference>
<dbReference type="Pfam" id="PF05147">
    <property type="entry name" value="LANC_like"/>
    <property type="match status" value="1"/>
</dbReference>
<protein>
    <submittedName>
        <fullName evidence="1">Lanthionine synthetase LanC family protein</fullName>
    </submittedName>
</protein>
<reference evidence="2" key="1">
    <citation type="journal article" date="2019" name="Int. J. Syst. Evol. Microbiol.">
        <title>The Global Catalogue of Microorganisms (GCM) 10K type strain sequencing project: providing services to taxonomists for standard genome sequencing and annotation.</title>
        <authorList>
            <consortium name="The Broad Institute Genomics Platform"/>
            <consortium name="The Broad Institute Genome Sequencing Center for Infectious Disease"/>
            <person name="Wu L."/>
            <person name="Ma J."/>
        </authorList>
    </citation>
    <scope>NUCLEOTIDE SEQUENCE [LARGE SCALE GENOMIC DNA]</scope>
    <source>
        <strain evidence="2">KCTC 12907</strain>
    </source>
</reference>
<dbReference type="PRINTS" id="PR01950">
    <property type="entry name" value="LANCSUPER"/>
</dbReference>
<comment type="caution">
    <text evidence="1">The sequence shown here is derived from an EMBL/GenBank/DDBJ whole genome shotgun (WGS) entry which is preliminary data.</text>
</comment>
<evidence type="ECO:0000313" key="1">
    <source>
        <dbReference type="EMBL" id="MFC7151279.1"/>
    </source>
</evidence>
<dbReference type="InterPro" id="IPR007822">
    <property type="entry name" value="LANC-like"/>
</dbReference>
<proteinExistence type="predicted"/>
<dbReference type="Gene3D" id="1.50.10.10">
    <property type="match status" value="1"/>
</dbReference>
<organism evidence="1 2">
    <name type="scientific">Cohnella cellulosilytica</name>
    <dbReference type="NCBI Taxonomy" id="986710"/>
    <lineage>
        <taxon>Bacteria</taxon>
        <taxon>Bacillati</taxon>
        <taxon>Bacillota</taxon>
        <taxon>Bacilli</taxon>
        <taxon>Bacillales</taxon>
        <taxon>Paenibacillaceae</taxon>
        <taxon>Cohnella</taxon>
    </lineage>
</organism>